<dbReference type="GO" id="GO:0030600">
    <property type="term" value="F:feruloyl esterase activity"/>
    <property type="evidence" value="ECO:0007669"/>
    <property type="project" value="InterPro"/>
</dbReference>
<dbReference type="CDD" id="cd00146">
    <property type="entry name" value="PKD"/>
    <property type="match status" value="1"/>
</dbReference>
<dbReference type="SUPFAM" id="SSF49299">
    <property type="entry name" value="PKD domain"/>
    <property type="match status" value="1"/>
</dbReference>
<dbReference type="InterPro" id="IPR035986">
    <property type="entry name" value="PKD_dom_sf"/>
</dbReference>
<keyword evidence="7" id="KW-0624">Polysaccharide degradation</keyword>
<comment type="caution">
    <text evidence="10">The sequence shown here is derived from an EMBL/GenBank/DDBJ whole genome shotgun (WGS) entry which is preliminary data.</text>
</comment>
<evidence type="ECO:0000256" key="6">
    <source>
        <dbReference type="ARBA" id="ARBA00023277"/>
    </source>
</evidence>
<keyword evidence="2" id="KW-0964">Secreted</keyword>
<dbReference type="SUPFAM" id="SSF53474">
    <property type="entry name" value="alpha/beta-Hydrolases"/>
    <property type="match status" value="1"/>
</dbReference>
<dbReference type="Gene3D" id="3.40.50.1820">
    <property type="entry name" value="alpha/beta hydrolase"/>
    <property type="match status" value="1"/>
</dbReference>
<evidence type="ECO:0000313" key="10">
    <source>
        <dbReference type="EMBL" id="TKK68472.1"/>
    </source>
</evidence>
<dbReference type="PROSITE" id="PS50093">
    <property type="entry name" value="PKD"/>
    <property type="match status" value="1"/>
</dbReference>
<dbReference type="InterPro" id="IPR029058">
    <property type="entry name" value="AB_hydrolase_fold"/>
</dbReference>
<dbReference type="GO" id="GO:0005576">
    <property type="term" value="C:extracellular region"/>
    <property type="evidence" value="ECO:0007669"/>
    <property type="project" value="UniProtKB-SubCell"/>
</dbReference>
<feature type="domain" description="PKD" evidence="9">
    <location>
        <begin position="121"/>
        <end position="190"/>
    </location>
</feature>
<dbReference type="InterPro" id="IPR043595">
    <property type="entry name" value="FaeB/C/D"/>
</dbReference>
<sequence length="438" mass="47347">MIPHPIKSKTQQFYAFAQTINQTKIAPVLSTFRNIKTALQLQIAKLSLEKLFFAERKAVGNSFFVVIVAALLLVSCQKEELSDPVLNSTTSGDLSASALINTPPKVNAGPMRVVVYPASTSATLSGNASDADGGITYRWKQTDGPATANIAQPTRPGTAVTNLKPGLYTFVLVATDKKGASNTDTTTVTVLEKVTWNIEGVTREALVHPSSRNSGSAPVIIAFHGHGSTDVHYAEKEFELSWPEAIVVYPQGLPTKSGGDKTGKQPGWQNSVGEVNSRTGIKDQDLKFFDAMLTKLEQRYNANLNQVFVHGWSDGGDFIYNVLWTARGSKLAALAPTGATLKTIDGKRTMPVIHAAGTDDTRVSFSKQQQSSKNDRILDKCSSTGTLWAKGPGGLLGTHYDSPINDHVVFLQYDGGHIFPSTVQPEMVKFFKEIAGFK</sequence>
<proteinExistence type="predicted"/>
<feature type="region of interest" description="Disordered" evidence="8">
    <location>
        <begin position="256"/>
        <end position="275"/>
    </location>
</feature>
<dbReference type="InterPro" id="IPR022409">
    <property type="entry name" value="PKD/Chitinase_dom"/>
</dbReference>
<keyword evidence="3" id="KW-0858">Xylan degradation</keyword>
<evidence type="ECO:0000256" key="4">
    <source>
        <dbReference type="ARBA" id="ARBA00022729"/>
    </source>
</evidence>
<keyword evidence="6" id="KW-0119">Carbohydrate metabolism</keyword>
<dbReference type="PANTHER" id="PTHR38050">
    <property type="match status" value="1"/>
</dbReference>
<evidence type="ECO:0000256" key="3">
    <source>
        <dbReference type="ARBA" id="ARBA00022651"/>
    </source>
</evidence>
<dbReference type="Proteomes" id="UP000305848">
    <property type="component" value="Unassembled WGS sequence"/>
</dbReference>
<dbReference type="EMBL" id="SZQL01000007">
    <property type="protein sequence ID" value="TKK68472.1"/>
    <property type="molecule type" value="Genomic_DNA"/>
</dbReference>
<evidence type="ECO:0000256" key="5">
    <source>
        <dbReference type="ARBA" id="ARBA00022801"/>
    </source>
</evidence>
<evidence type="ECO:0000256" key="8">
    <source>
        <dbReference type="SAM" id="MobiDB-lite"/>
    </source>
</evidence>
<dbReference type="Pfam" id="PF22352">
    <property type="entry name" value="K319L-like_PKD"/>
    <property type="match status" value="1"/>
</dbReference>
<dbReference type="SMART" id="SM00089">
    <property type="entry name" value="PKD"/>
    <property type="match status" value="1"/>
</dbReference>
<dbReference type="PANTHER" id="PTHR38050:SF2">
    <property type="entry name" value="FERULOYL ESTERASE C-RELATED"/>
    <property type="match status" value="1"/>
</dbReference>
<dbReference type="OrthoDB" id="699118at2"/>
<dbReference type="AlphaFoldDB" id="A0A4U3L142"/>
<dbReference type="InterPro" id="IPR013783">
    <property type="entry name" value="Ig-like_fold"/>
</dbReference>
<keyword evidence="11" id="KW-1185">Reference proteome</keyword>
<dbReference type="GO" id="GO:0045493">
    <property type="term" value="P:xylan catabolic process"/>
    <property type="evidence" value="ECO:0007669"/>
    <property type="project" value="UniProtKB-KW"/>
</dbReference>
<reference evidence="10 11" key="1">
    <citation type="submission" date="2019-05" db="EMBL/GenBank/DDBJ databases">
        <title>Panacibacter sp. strain 17mud1-8 Genome sequencing and assembly.</title>
        <authorList>
            <person name="Chhetri G."/>
        </authorList>
    </citation>
    <scope>NUCLEOTIDE SEQUENCE [LARGE SCALE GENOMIC DNA]</scope>
    <source>
        <strain evidence="10 11">17mud1-8</strain>
    </source>
</reference>
<evidence type="ECO:0000256" key="1">
    <source>
        <dbReference type="ARBA" id="ARBA00004613"/>
    </source>
</evidence>
<gene>
    <name evidence="10" type="ORF">FC093_10085</name>
</gene>
<comment type="subcellular location">
    <subcellularLocation>
        <location evidence="1">Secreted</location>
    </subcellularLocation>
</comment>
<evidence type="ECO:0000313" key="11">
    <source>
        <dbReference type="Proteomes" id="UP000305848"/>
    </source>
</evidence>
<name>A0A4U3L142_9BACT</name>
<accession>A0A4U3L142</accession>
<evidence type="ECO:0000256" key="7">
    <source>
        <dbReference type="ARBA" id="ARBA00023326"/>
    </source>
</evidence>
<keyword evidence="5" id="KW-0378">Hydrolase</keyword>
<dbReference type="RefSeq" id="WP_137261660.1">
    <property type="nucleotide sequence ID" value="NZ_SZQL01000007.1"/>
</dbReference>
<evidence type="ECO:0000259" key="9">
    <source>
        <dbReference type="PROSITE" id="PS50093"/>
    </source>
</evidence>
<protein>
    <recommendedName>
        <fullName evidence="9">PKD domain-containing protein</fullName>
    </recommendedName>
</protein>
<evidence type="ECO:0000256" key="2">
    <source>
        <dbReference type="ARBA" id="ARBA00022525"/>
    </source>
</evidence>
<dbReference type="InterPro" id="IPR000601">
    <property type="entry name" value="PKD_dom"/>
</dbReference>
<keyword evidence="4" id="KW-0732">Signal</keyword>
<organism evidence="10 11">
    <name type="scientific">Ilyomonas limi</name>
    <dbReference type="NCBI Taxonomy" id="2575867"/>
    <lineage>
        <taxon>Bacteria</taxon>
        <taxon>Pseudomonadati</taxon>
        <taxon>Bacteroidota</taxon>
        <taxon>Chitinophagia</taxon>
        <taxon>Chitinophagales</taxon>
        <taxon>Chitinophagaceae</taxon>
        <taxon>Ilyomonas</taxon>
    </lineage>
</organism>
<dbReference type="Gene3D" id="2.60.40.10">
    <property type="entry name" value="Immunoglobulins"/>
    <property type="match status" value="1"/>
</dbReference>